<organism evidence="1">
    <name type="scientific">Magnetospirillum gryphiswaldense</name>
    <dbReference type="NCBI Taxonomy" id="55518"/>
    <lineage>
        <taxon>Bacteria</taxon>
        <taxon>Pseudomonadati</taxon>
        <taxon>Pseudomonadota</taxon>
        <taxon>Alphaproteobacteria</taxon>
        <taxon>Rhodospirillales</taxon>
        <taxon>Rhodospirillaceae</taxon>
        <taxon>Magnetospirillum</taxon>
    </lineage>
</organism>
<dbReference type="RefSeq" id="WP_106002522.1">
    <property type="nucleotide sequence ID" value="NZ_CP027527.1"/>
</dbReference>
<dbReference type="EMBL" id="CU459003">
    <property type="protein sequence ID" value="CAM75653.1"/>
    <property type="molecule type" value="Genomic_DNA"/>
</dbReference>
<reference evidence="1" key="1">
    <citation type="journal article" date="2007" name="J. Bacteriol.">
        <title>Comparative genome analysis of four magnetotactic bacteria reveals a complex set of group-specific genes implicated in magnetosome biomineralization and function.</title>
        <authorList>
            <person name="Richter M."/>
            <person name="Kube M."/>
            <person name="Bazylinski D.A."/>
            <person name="Lombardot T."/>
            <person name="Gloeckner F.O."/>
            <person name="Reinhardt R."/>
            <person name="Schueler D."/>
        </authorList>
    </citation>
    <scope>NUCLEOTIDE SEQUENCE</scope>
    <source>
        <strain evidence="1">MSR-1</strain>
    </source>
</reference>
<protein>
    <submittedName>
        <fullName evidence="1">Uncharacterized protein</fullName>
    </submittedName>
</protein>
<proteinExistence type="predicted"/>
<gene>
    <name evidence="1" type="ORF">MGR_1577</name>
</gene>
<evidence type="ECO:0000313" key="1">
    <source>
        <dbReference type="EMBL" id="CAM75653.1"/>
    </source>
</evidence>
<dbReference type="AlphaFoldDB" id="A4TYE6"/>
<name>A4TYE6_9PROT</name>
<sequence length="99" mass="10604">MSEDLGSIRAACRADLPSRIRAALEDYLRFVADDPPADAKGFAAWQAAAKAALAHIEMLVKLARWAETGIDTADDEASSLDRLLAQARHALDGLDGDEP</sequence>
<accession>A4TYE6</accession>